<sequence length="153" mass="16561">MLGPAIAVIWGWVPALPWVVLGTPLVGAVHDFSALVLSVRHRGRSVGTIAREVIHPRARLLFLLLIFFLVSLALGVFVLVIAGLFAATDQENISASAHPEAVLPTYFSMLIAMVIGFSIYRKKASLPLSIVLGFGLILATTWIDRPASADNRY</sequence>
<evidence type="ECO:0000256" key="5">
    <source>
        <dbReference type="ARBA" id="ARBA00022989"/>
    </source>
</evidence>
<feature type="transmembrane region" description="Helical" evidence="7">
    <location>
        <begin position="126"/>
        <end position="143"/>
    </location>
</feature>
<comment type="similarity">
    <text evidence="2">Belongs to the peptide transporter carbon starvation (CstA) (TC 2.A.114) family.</text>
</comment>
<evidence type="ECO:0000256" key="2">
    <source>
        <dbReference type="ARBA" id="ARBA00007755"/>
    </source>
</evidence>
<evidence type="ECO:0000313" key="9">
    <source>
        <dbReference type="EMBL" id="VFJ67600.1"/>
    </source>
</evidence>
<dbReference type="PANTHER" id="PTHR30252:SF0">
    <property type="entry name" value="PEPTIDE TRANSPORTER CSTA"/>
    <property type="match status" value="1"/>
</dbReference>
<dbReference type="AlphaFoldDB" id="A0A450TJS6"/>
<feature type="transmembrane region" description="Helical" evidence="7">
    <location>
        <begin position="15"/>
        <end position="39"/>
    </location>
</feature>
<dbReference type="InterPro" id="IPR003706">
    <property type="entry name" value="CstA_N"/>
</dbReference>
<keyword evidence="3" id="KW-1003">Cell membrane</keyword>
<name>A0A450TJS6_9GAMM</name>
<dbReference type="GO" id="GO:0005886">
    <property type="term" value="C:plasma membrane"/>
    <property type="evidence" value="ECO:0007669"/>
    <property type="project" value="UniProtKB-SubCell"/>
</dbReference>
<evidence type="ECO:0000256" key="4">
    <source>
        <dbReference type="ARBA" id="ARBA00022692"/>
    </source>
</evidence>
<organism evidence="9">
    <name type="scientific">Candidatus Kentrum sp. FW</name>
    <dbReference type="NCBI Taxonomy" id="2126338"/>
    <lineage>
        <taxon>Bacteria</taxon>
        <taxon>Pseudomonadati</taxon>
        <taxon>Pseudomonadota</taxon>
        <taxon>Gammaproteobacteria</taxon>
        <taxon>Candidatus Kentrum</taxon>
    </lineage>
</organism>
<evidence type="ECO:0000256" key="6">
    <source>
        <dbReference type="ARBA" id="ARBA00023136"/>
    </source>
</evidence>
<dbReference type="PANTHER" id="PTHR30252">
    <property type="entry name" value="INNER MEMBRANE PEPTIDE TRANSPORTER"/>
    <property type="match status" value="1"/>
</dbReference>
<keyword evidence="5 7" id="KW-1133">Transmembrane helix</keyword>
<protein>
    <submittedName>
        <fullName evidence="9">Carbon starvation protein</fullName>
    </submittedName>
</protein>
<reference evidence="9" key="1">
    <citation type="submission" date="2019-02" db="EMBL/GenBank/DDBJ databases">
        <authorList>
            <person name="Gruber-Vodicka R. H."/>
            <person name="Seah K. B. B."/>
        </authorList>
    </citation>
    <scope>NUCLEOTIDE SEQUENCE</scope>
    <source>
        <strain evidence="9">BECK_BZ131</strain>
    </source>
</reference>
<evidence type="ECO:0000259" key="8">
    <source>
        <dbReference type="Pfam" id="PF02554"/>
    </source>
</evidence>
<feature type="transmembrane region" description="Helical" evidence="7">
    <location>
        <begin position="60"/>
        <end position="86"/>
    </location>
</feature>
<evidence type="ECO:0000256" key="1">
    <source>
        <dbReference type="ARBA" id="ARBA00004651"/>
    </source>
</evidence>
<dbReference type="InterPro" id="IPR051605">
    <property type="entry name" value="CstA"/>
</dbReference>
<feature type="transmembrane region" description="Helical" evidence="7">
    <location>
        <begin position="101"/>
        <end position="119"/>
    </location>
</feature>
<keyword evidence="6 7" id="KW-0472">Membrane</keyword>
<dbReference type="EMBL" id="CAADFE010000012">
    <property type="protein sequence ID" value="VFJ67600.1"/>
    <property type="molecule type" value="Genomic_DNA"/>
</dbReference>
<keyword evidence="4 7" id="KW-0812">Transmembrane</keyword>
<dbReference type="GO" id="GO:0009267">
    <property type="term" value="P:cellular response to starvation"/>
    <property type="evidence" value="ECO:0007669"/>
    <property type="project" value="InterPro"/>
</dbReference>
<gene>
    <name evidence="9" type="ORF">BECKFW1821C_GA0114237_101233</name>
</gene>
<feature type="domain" description="CstA N-terminal" evidence="8">
    <location>
        <begin position="2"/>
        <end position="143"/>
    </location>
</feature>
<comment type="subcellular location">
    <subcellularLocation>
        <location evidence="1">Cell membrane</location>
        <topology evidence="1">Multi-pass membrane protein</topology>
    </subcellularLocation>
</comment>
<dbReference type="Pfam" id="PF02554">
    <property type="entry name" value="CstA"/>
    <property type="match status" value="1"/>
</dbReference>
<evidence type="ECO:0000256" key="7">
    <source>
        <dbReference type="SAM" id="Phobius"/>
    </source>
</evidence>
<accession>A0A450TJS6</accession>
<proteinExistence type="inferred from homology"/>
<evidence type="ECO:0000256" key="3">
    <source>
        <dbReference type="ARBA" id="ARBA00022475"/>
    </source>
</evidence>